<dbReference type="SUPFAM" id="SSF109604">
    <property type="entry name" value="HD-domain/PDEase-like"/>
    <property type="match status" value="1"/>
</dbReference>
<dbReference type="InterPro" id="IPR052340">
    <property type="entry name" value="RNase_Y/CdgJ"/>
</dbReference>
<dbReference type="EMBL" id="CP016094">
    <property type="protein sequence ID" value="AOS44711.1"/>
    <property type="molecule type" value="Genomic_DNA"/>
</dbReference>
<dbReference type="RefSeq" id="WP_069961936.1">
    <property type="nucleotide sequence ID" value="NZ_CP016094.1"/>
</dbReference>
<name>A0A1D8AV01_9BACT</name>
<gene>
    <name evidence="2" type="ORF">Verru16b_01778</name>
</gene>
<dbReference type="AlphaFoldDB" id="A0A1D8AV01"/>
<dbReference type="Pfam" id="PF08668">
    <property type="entry name" value="HDOD"/>
    <property type="match status" value="1"/>
</dbReference>
<evidence type="ECO:0000313" key="3">
    <source>
        <dbReference type="Proteomes" id="UP000095228"/>
    </source>
</evidence>
<evidence type="ECO:0000259" key="1">
    <source>
        <dbReference type="PROSITE" id="PS51833"/>
    </source>
</evidence>
<feature type="domain" description="HDOD" evidence="1">
    <location>
        <begin position="18"/>
        <end position="212"/>
    </location>
</feature>
<dbReference type="PANTHER" id="PTHR33525:SF4">
    <property type="entry name" value="CYCLIC DI-GMP PHOSPHODIESTERASE CDGJ"/>
    <property type="match status" value="1"/>
</dbReference>
<dbReference type="Gene3D" id="1.10.3210.10">
    <property type="entry name" value="Hypothetical protein af1432"/>
    <property type="match status" value="1"/>
</dbReference>
<reference evidence="2 3" key="1">
    <citation type="submission" date="2016-06" db="EMBL/GenBank/DDBJ databases">
        <title>Three novel species with peptidoglycan cell walls form the new genus Lacunisphaera gen. nov. in the family Opitutaceae of the verrucomicrobial subdivision 4.</title>
        <authorList>
            <person name="Rast P."/>
            <person name="Gloeckner I."/>
            <person name="Jogler M."/>
            <person name="Boedeker C."/>
            <person name="Jeske O."/>
            <person name="Wiegand S."/>
            <person name="Reinhardt R."/>
            <person name="Schumann P."/>
            <person name="Rohde M."/>
            <person name="Spring S."/>
            <person name="Gloeckner F.O."/>
            <person name="Jogler C."/>
        </authorList>
    </citation>
    <scope>NUCLEOTIDE SEQUENCE [LARGE SCALE GENOMIC DNA]</scope>
    <source>
        <strain evidence="2 3">IG16b</strain>
    </source>
</reference>
<dbReference type="PANTHER" id="PTHR33525">
    <property type="match status" value="1"/>
</dbReference>
<dbReference type="STRING" id="1838286.Verru16b_01778"/>
<accession>A0A1D8AV01</accession>
<sequence length="280" mass="29731">MNDVRYSPVNLMRVAQSLPATPRIMARLGQLLRDPTTGLGEIADQLKHDSALAARLLRIANSAAFAQSEPVASIEDAAALIGMRDIHRLIGAVAVDHFSLRANPLYGFTGPRLRDNAIMTALLMEELAAPAQEDPAAAYAAGLFRSLGKVVLTKLAEEHGVVAPFQPAGPGNLIEWEKATFDLTSNQATAVILTEWHFPAAVTEAVTEHYEPALTSPPLAGLLNLAARLADQLGHGLPGESAYWREPAGLAPLPGVGPRAIQHASERAVAAFDLINRALG</sequence>
<proteinExistence type="predicted"/>
<dbReference type="InterPro" id="IPR013976">
    <property type="entry name" value="HDOD"/>
</dbReference>
<dbReference type="KEGG" id="obg:Verru16b_01778"/>
<evidence type="ECO:0000313" key="2">
    <source>
        <dbReference type="EMBL" id="AOS44711.1"/>
    </source>
</evidence>
<dbReference type="Proteomes" id="UP000095228">
    <property type="component" value="Chromosome"/>
</dbReference>
<protein>
    <submittedName>
        <fullName evidence="2">HDOD domain protein</fullName>
    </submittedName>
</protein>
<keyword evidence="3" id="KW-1185">Reference proteome</keyword>
<organism evidence="2 3">
    <name type="scientific">Lacunisphaera limnophila</name>
    <dbReference type="NCBI Taxonomy" id="1838286"/>
    <lineage>
        <taxon>Bacteria</taxon>
        <taxon>Pseudomonadati</taxon>
        <taxon>Verrucomicrobiota</taxon>
        <taxon>Opitutia</taxon>
        <taxon>Opitutales</taxon>
        <taxon>Opitutaceae</taxon>
        <taxon>Lacunisphaera</taxon>
    </lineage>
</organism>
<dbReference type="PROSITE" id="PS51833">
    <property type="entry name" value="HDOD"/>
    <property type="match status" value="1"/>
</dbReference>